<proteinExistence type="inferred from homology"/>
<dbReference type="InterPro" id="IPR017850">
    <property type="entry name" value="Alkaline_phosphatase_core_sf"/>
</dbReference>
<dbReference type="OrthoDB" id="9783154at2"/>
<evidence type="ECO:0000313" key="4">
    <source>
        <dbReference type="EMBL" id="QDV71596.1"/>
    </source>
</evidence>
<protein>
    <submittedName>
        <fullName evidence="4">Arylsulfatase</fullName>
        <ecNumber evidence="4">3.1.6.1</ecNumber>
    </submittedName>
</protein>
<dbReference type="CDD" id="cd16145">
    <property type="entry name" value="ARS_like"/>
    <property type="match status" value="1"/>
</dbReference>
<reference evidence="4 5" key="1">
    <citation type="submission" date="2019-02" db="EMBL/GenBank/DDBJ databases">
        <title>Deep-cultivation of Planctomycetes and their phenomic and genomic characterization uncovers novel biology.</title>
        <authorList>
            <person name="Wiegand S."/>
            <person name="Jogler M."/>
            <person name="Boedeker C."/>
            <person name="Pinto D."/>
            <person name="Vollmers J."/>
            <person name="Rivas-Marin E."/>
            <person name="Kohn T."/>
            <person name="Peeters S.H."/>
            <person name="Heuer A."/>
            <person name="Rast P."/>
            <person name="Oberbeckmann S."/>
            <person name="Bunk B."/>
            <person name="Jeske O."/>
            <person name="Meyerdierks A."/>
            <person name="Storesund J.E."/>
            <person name="Kallscheuer N."/>
            <person name="Luecker S."/>
            <person name="Lage O.M."/>
            <person name="Pohl T."/>
            <person name="Merkel B.J."/>
            <person name="Hornburger P."/>
            <person name="Mueller R.-W."/>
            <person name="Bruemmer F."/>
            <person name="Labrenz M."/>
            <person name="Spormann A.M."/>
            <person name="Op den Camp H."/>
            <person name="Overmann J."/>
            <person name="Amann R."/>
            <person name="Jetten M.S.M."/>
            <person name="Mascher T."/>
            <person name="Medema M.H."/>
            <person name="Devos D.P."/>
            <person name="Kaster A.-K."/>
            <person name="Ovreas L."/>
            <person name="Rohde M."/>
            <person name="Galperin M.Y."/>
            <person name="Jogler C."/>
        </authorList>
    </citation>
    <scope>NUCLEOTIDE SEQUENCE [LARGE SCALE GENOMIC DNA]</scope>
    <source>
        <strain evidence="4 5">Poly24</strain>
    </source>
</reference>
<accession>A0A518K1C6</accession>
<dbReference type="PANTHER" id="PTHR42693">
    <property type="entry name" value="ARYLSULFATASE FAMILY MEMBER"/>
    <property type="match status" value="1"/>
</dbReference>
<dbReference type="SUPFAM" id="SSF53649">
    <property type="entry name" value="Alkaline phosphatase-like"/>
    <property type="match status" value="1"/>
</dbReference>
<dbReference type="Gene3D" id="3.30.1120.10">
    <property type="match status" value="1"/>
</dbReference>
<keyword evidence="5" id="KW-1185">Reference proteome</keyword>
<dbReference type="GO" id="GO:0004065">
    <property type="term" value="F:arylsulfatase activity"/>
    <property type="evidence" value="ECO:0007669"/>
    <property type="project" value="UniProtKB-EC"/>
</dbReference>
<gene>
    <name evidence="4" type="primary">atsA_41</name>
    <name evidence="4" type="ORF">Poly24_53350</name>
</gene>
<keyword evidence="2 4" id="KW-0378">Hydrolase</keyword>
<sequence length="474" mass="52428">MRQRLIQSIHSAALKAGRRTSIRPCNLRLSSFAYVIALALIGHATTIHAQQSDRPNLIYIMVDDLGYGDLGCFGQQTIKTPNIDHLAAEGMKLTSHYSGNTVCRPSRLSLWTGMHAGHTAIDSNAPYVLKESDVTVAELLQQAGYTTVGIGKWALGNTENSGHPNRQGFDFWMGYLDQGEAHNYYPAKLWRNDQKVPLPGNVISDAPLARGRVSSKRTTYSHDVMTEEMLDFVRGQGDKPFLMHIHWTIPHANNEGGRVNKDGMEVPDYGIYADRDWPNPEKGFAAMITRMDGDVGRLMALLKEKQIDDNTLVVFTSDNGPHSEGNHKHETFDSNGPLRGYKRDLYEGGIRMPTIARWPGKIAAGSTSDQLLAHYDWLPTACELAGIDPPAGVDGISFAATLLGQSQRPHEYLFWSYGDKKAARIGNWKAVIPGKNKPLELYDLANDIGETKNIADQHPDVVQKMKQAIAAALE</sequence>
<dbReference type="RefSeq" id="WP_145102297.1">
    <property type="nucleotide sequence ID" value="NZ_CP036348.1"/>
</dbReference>
<dbReference type="Gene3D" id="3.40.720.10">
    <property type="entry name" value="Alkaline Phosphatase, subunit A"/>
    <property type="match status" value="1"/>
</dbReference>
<dbReference type="EMBL" id="CP036348">
    <property type="protein sequence ID" value="QDV71596.1"/>
    <property type="molecule type" value="Genomic_DNA"/>
</dbReference>
<name>A0A518K1C6_9BACT</name>
<evidence type="ECO:0000313" key="5">
    <source>
        <dbReference type="Proteomes" id="UP000315082"/>
    </source>
</evidence>
<dbReference type="EC" id="3.1.6.1" evidence="4"/>
<dbReference type="KEGG" id="rcf:Poly24_53350"/>
<feature type="domain" description="Sulfatase N-terminal" evidence="3">
    <location>
        <begin position="55"/>
        <end position="387"/>
    </location>
</feature>
<evidence type="ECO:0000256" key="2">
    <source>
        <dbReference type="ARBA" id="ARBA00022801"/>
    </source>
</evidence>
<dbReference type="Pfam" id="PF00884">
    <property type="entry name" value="Sulfatase"/>
    <property type="match status" value="1"/>
</dbReference>
<evidence type="ECO:0000259" key="3">
    <source>
        <dbReference type="Pfam" id="PF00884"/>
    </source>
</evidence>
<organism evidence="4 5">
    <name type="scientific">Rosistilla carotiformis</name>
    <dbReference type="NCBI Taxonomy" id="2528017"/>
    <lineage>
        <taxon>Bacteria</taxon>
        <taxon>Pseudomonadati</taxon>
        <taxon>Planctomycetota</taxon>
        <taxon>Planctomycetia</taxon>
        <taxon>Pirellulales</taxon>
        <taxon>Pirellulaceae</taxon>
        <taxon>Rosistilla</taxon>
    </lineage>
</organism>
<evidence type="ECO:0000256" key="1">
    <source>
        <dbReference type="ARBA" id="ARBA00008779"/>
    </source>
</evidence>
<comment type="similarity">
    <text evidence="1">Belongs to the sulfatase family.</text>
</comment>
<dbReference type="InterPro" id="IPR000917">
    <property type="entry name" value="Sulfatase_N"/>
</dbReference>
<dbReference type="InterPro" id="IPR050738">
    <property type="entry name" value="Sulfatase"/>
</dbReference>
<dbReference type="PANTHER" id="PTHR42693:SF53">
    <property type="entry name" value="ENDO-4-O-SULFATASE"/>
    <property type="match status" value="1"/>
</dbReference>
<dbReference type="Proteomes" id="UP000315082">
    <property type="component" value="Chromosome"/>
</dbReference>
<dbReference type="AlphaFoldDB" id="A0A518K1C6"/>